<dbReference type="OrthoDB" id="9799199at2"/>
<keyword evidence="13 19" id="KW-1133">Transmembrane helix</keyword>
<dbReference type="EMBL" id="CABPRZ010000014">
    <property type="protein sequence ID" value="VVE26550.1"/>
    <property type="molecule type" value="Genomic_DNA"/>
</dbReference>
<keyword evidence="14" id="KW-0443">Lipid metabolism</keyword>
<dbReference type="GO" id="GO:0005886">
    <property type="term" value="C:plasma membrane"/>
    <property type="evidence" value="ECO:0007669"/>
    <property type="project" value="UniProtKB-SubCell"/>
</dbReference>
<feature type="transmembrane region" description="Helical" evidence="19">
    <location>
        <begin position="104"/>
        <end position="124"/>
    </location>
</feature>
<evidence type="ECO:0000256" key="15">
    <source>
        <dbReference type="ARBA" id="ARBA00023136"/>
    </source>
</evidence>
<evidence type="ECO:0000256" key="19">
    <source>
        <dbReference type="SAM" id="Phobius"/>
    </source>
</evidence>
<evidence type="ECO:0000256" key="10">
    <source>
        <dbReference type="ARBA" id="ARBA00022679"/>
    </source>
</evidence>
<dbReference type="PROSITE" id="PS01315">
    <property type="entry name" value="CDS"/>
    <property type="match status" value="1"/>
</dbReference>
<evidence type="ECO:0000256" key="9">
    <source>
        <dbReference type="ARBA" id="ARBA00022516"/>
    </source>
</evidence>
<keyword evidence="12 18" id="KW-0548">Nucleotidyltransferase</keyword>
<comment type="pathway">
    <text evidence="3 18">Phospholipid metabolism; CDP-diacylglycerol biosynthesis; CDP-diacylglycerol from sn-glycerol 3-phosphate: step 3/3.</text>
</comment>
<feature type="transmembrane region" description="Helical" evidence="19">
    <location>
        <begin position="46"/>
        <end position="69"/>
    </location>
</feature>
<sequence>MLKTRVITAVVLLLILLPVIFAGTPAQFAWLAAIIVTAAGWEWARLMGMGGVGAGFYGAVSLATVALTWRSGLALSHVWLKPAALFWVLAGPYALMRRPATKGVWRALLLCAGPVVLVAAWQALCLAREHGIAFLLSVLVIVWIADTGAYFAGRTFGRRKLAPSISPGKSWEGAIGGWLLVMAAAAGVLFSGLSAPTIVSHLRDTVGLSAGILLLTLLVAFSVVGDLFESQLKRQAGVKDSSHLLPGHGGVLDRIDALLPVLPLALVFI</sequence>
<evidence type="ECO:0000256" key="5">
    <source>
        <dbReference type="ARBA" id="ARBA00010185"/>
    </source>
</evidence>
<evidence type="ECO:0000256" key="1">
    <source>
        <dbReference type="ARBA" id="ARBA00001698"/>
    </source>
</evidence>
<evidence type="ECO:0000256" key="11">
    <source>
        <dbReference type="ARBA" id="ARBA00022692"/>
    </source>
</evidence>
<evidence type="ECO:0000256" key="7">
    <source>
        <dbReference type="ARBA" id="ARBA00019373"/>
    </source>
</evidence>
<evidence type="ECO:0000256" key="12">
    <source>
        <dbReference type="ARBA" id="ARBA00022695"/>
    </source>
</evidence>
<feature type="transmembrane region" description="Helical" evidence="19">
    <location>
        <begin position="130"/>
        <end position="152"/>
    </location>
</feature>
<dbReference type="GO" id="GO:0016024">
    <property type="term" value="P:CDP-diacylglycerol biosynthetic process"/>
    <property type="evidence" value="ECO:0007669"/>
    <property type="project" value="UniProtKB-UniPathway"/>
</dbReference>
<dbReference type="AlphaFoldDB" id="A0A5E4WS94"/>
<dbReference type="InterPro" id="IPR000374">
    <property type="entry name" value="PC_trans"/>
</dbReference>
<keyword evidence="21" id="KW-1185">Reference proteome</keyword>
<evidence type="ECO:0000256" key="3">
    <source>
        <dbReference type="ARBA" id="ARBA00005119"/>
    </source>
</evidence>
<keyword evidence="10 18" id="KW-0808">Transferase</keyword>
<dbReference type="GO" id="GO:0004605">
    <property type="term" value="F:phosphatidate cytidylyltransferase activity"/>
    <property type="evidence" value="ECO:0007669"/>
    <property type="project" value="UniProtKB-EC"/>
</dbReference>
<dbReference type="PANTHER" id="PTHR46382">
    <property type="entry name" value="PHOSPHATIDATE CYTIDYLYLTRANSFERASE"/>
    <property type="match status" value="1"/>
</dbReference>
<comment type="subcellular location">
    <subcellularLocation>
        <location evidence="2">Cell membrane</location>
        <topology evidence="2">Multi-pass membrane protein</topology>
    </subcellularLocation>
</comment>
<protein>
    <recommendedName>
        <fullName evidence="7 18">Phosphatidate cytidylyltransferase</fullName>
        <ecNumber evidence="6 18">2.7.7.41</ecNumber>
    </recommendedName>
</protein>
<evidence type="ECO:0000256" key="13">
    <source>
        <dbReference type="ARBA" id="ARBA00022989"/>
    </source>
</evidence>
<evidence type="ECO:0000256" key="6">
    <source>
        <dbReference type="ARBA" id="ARBA00012487"/>
    </source>
</evidence>
<dbReference type="Proteomes" id="UP000414233">
    <property type="component" value="Unassembled WGS sequence"/>
</dbReference>
<evidence type="ECO:0000256" key="18">
    <source>
        <dbReference type="RuleBase" id="RU003938"/>
    </source>
</evidence>
<keyword evidence="8" id="KW-1003">Cell membrane</keyword>
<name>A0A5E4WS94_9BURK</name>
<feature type="transmembrane region" description="Helical" evidence="19">
    <location>
        <begin position="205"/>
        <end position="224"/>
    </location>
</feature>
<organism evidence="20 21">
    <name type="scientific">Pandoraea terrae</name>
    <dbReference type="NCBI Taxonomy" id="1537710"/>
    <lineage>
        <taxon>Bacteria</taxon>
        <taxon>Pseudomonadati</taxon>
        <taxon>Pseudomonadota</taxon>
        <taxon>Betaproteobacteria</taxon>
        <taxon>Burkholderiales</taxon>
        <taxon>Burkholderiaceae</taxon>
        <taxon>Pandoraea</taxon>
    </lineage>
</organism>
<dbReference type="RefSeq" id="WP_150698174.1">
    <property type="nucleotide sequence ID" value="NZ_CABPRZ010000014.1"/>
</dbReference>
<keyword evidence="11 18" id="KW-0812">Transmembrane</keyword>
<feature type="transmembrane region" description="Helical" evidence="19">
    <location>
        <begin position="173"/>
        <end position="193"/>
    </location>
</feature>
<dbReference type="EC" id="2.7.7.41" evidence="6 18"/>
<gene>
    <name evidence="20" type="primary">cdsA</name>
    <name evidence="20" type="ORF">PTE30175_03335</name>
</gene>
<reference evidence="20 21" key="1">
    <citation type="submission" date="2019-08" db="EMBL/GenBank/DDBJ databases">
        <authorList>
            <person name="Peeters C."/>
        </authorList>
    </citation>
    <scope>NUCLEOTIDE SEQUENCE [LARGE SCALE GENOMIC DNA]</scope>
    <source>
        <strain evidence="20 21">LMG 30175</strain>
    </source>
</reference>
<comment type="catalytic activity">
    <reaction evidence="1 18">
        <text>a 1,2-diacyl-sn-glycero-3-phosphate + CTP + H(+) = a CDP-1,2-diacyl-sn-glycerol + diphosphate</text>
        <dbReference type="Rhea" id="RHEA:16229"/>
        <dbReference type="ChEBI" id="CHEBI:15378"/>
        <dbReference type="ChEBI" id="CHEBI:33019"/>
        <dbReference type="ChEBI" id="CHEBI:37563"/>
        <dbReference type="ChEBI" id="CHEBI:58332"/>
        <dbReference type="ChEBI" id="CHEBI:58608"/>
        <dbReference type="EC" id="2.7.7.41"/>
    </reaction>
</comment>
<keyword evidence="17" id="KW-1208">Phospholipid metabolism</keyword>
<proteinExistence type="inferred from homology"/>
<evidence type="ECO:0000256" key="2">
    <source>
        <dbReference type="ARBA" id="ARBA00004651"/>
    </source>
</evidence>
<keyword evidence="15 19" id="KW-0472">Membrane</keyword>
<dbReference type="UniPathway" id="UPA00557">
    <property type="reaction ID" value="UER00614"/>
</dbReference>
<comment type="similarity">
    <text evidence="5 18">Belongs to the CDS family.</text>
</comment>
<comment type="pathway">
    <text evidence="4">Lipid metabolism.</text>
</comment>
<accession>A0A5E4WS94</accession>
<dbReference type="Pfam" id="PF01148">
    <property type="entry name" value="CTP_transf_1"/>
    <property type="match status" value="1"/>
</dbReference>
<evidence type="ECO:0000313" key="20">
    <source>
        <dbReference type="EMBL" id="VVE26550.1"/>
    </source>
</evidence>
<keyword evidence="16" id="KW-0594">Phospholipid biosynthesis</keyword>
<evidence type="ECO:0000256" key="4">
    <source>
        <dbReference type="ARBA" id="ARBA00005189"/>
    </source>
</evidence>
<dbReference type="PANTHER" id="PTHR46382:SF1">
    <property type="entry name" value="PHOSPHATIDATE CYTIDYLYLTRANSFERASE"/>
    <property type="match status" value="1"/>
</dbReference>
<evidence type="ECO:0000256" key="8">
    <source>
        <dbReference type="ARBA" id="ARBA00022475"/>
    </source>
</evidence>
<evidence type="ECO:0000256" key="14">
    <source>
        <dbReference type="ARBA" id="ARBA00023098"/>
    </source>
</evidence>
<evidence type="ECO:0000256" key="16">
    <source>
        <dbReference type="ARBA" id="ARBA00023209"/>
    </source>
</evidence>
<evidence type="ECO:0000313" key="21">
    <source>
        <dbReference type="Proteomes" id="UP000414233"/>
    </source>
</evidence>
<evidence type="ECO:0000256" key="17">
    <source>
        <dbReference type="ARBA" id="ARBA00023264"/>
    </source>
</evidence>
<keyword evidence="9" id="KW-0444">Lipid biosynthesis</keyword>